<keyword evidence="2" id="KW-1185">Reference proteome</keyword>
<evidence type="ECO:0000313" key="1">
    <source>
        <dbReference type="EMBL" id="GMM61677.1"/>
    </source>
</evidence>
<organism evidence="1 2">
    <name type="scientific">Novosphingobium pituita</name>
    <dbReference type="NCBI Taxonomy" id="3056842"/>
    <lineage>
        <taxon>Bacteria</taxon>
        <taxon>Pseudomonadati</taxon>
        <taxon>Pseudomonadota</taxon>
        <taxon>Alphaproteobacteria</taxon>
        <taxon>Sphingomonadales</taxon>
        <taxon>Sphingomonadaceae</taxon>
        <taxon>Novosphingobium</taxon>
    </lineage>
</organism>
<comment type="caution">
    <text evidence="1">The sequence shown here is derived from an EMBL/GenBank/DDBJ whole genome shotgun (WGS) entry which is preliminary data.</text>
</comment>
<evidence type="ECO:0000313" key="2">
    <source>
        <dbReference type="Proteomes" id="UP001187221"/>
    </source>
</evidence>
<proteinExistence type="predicted"/>
<accession>A0ABQ6PBD0</accession>
<sequence length="602" mass="65026">MGGARITRIGSPFNGVELADLDFEQTADTLYLAHIDHPPTKLVRASHTDWSFHAVDFAPTLAAPATCTASATVANTDSANQGAAYFPQLASYCVCAVNDDTGMESRASTEATVTNDLSLKRNFNTVSWSPVAGASRYTVYKADNSQFFGYIGTTQATSLRDDNITPALDRAPPRASNPFAGPGDYPSTVALFEQRAVWARTRNVPHGIWTTRSGQLENMDRSRPLRADDSMAFAIQAGRVNSVNQLVATTSLLALTSDSVFRIDGDGSGGVLDATRAPAARRQIGRGSSRLPPLVVDNVVFYQPGVGHSVRTIGYDFTIDGLKSNDVSIFSPHFFERMGIVSWCYAQEPRSLIWAAREDGALLCLTWEQEQNVWGWTLCETDGKVLSLCAIPEGGEDRVYLVVERMVEGVARRFVERMASHDWSDIRQTCFLDCAVSGTFDTPRTSFSGLWHLEGRSDVAGLVDGVAVMGLSVSQGTLVLPPHMDGATQATFGIPYTVDIETLPVRLTTQGGTTLGRRQQVAQAILTLADTRQIEVGIDANALFPLKARKGEAWSTPDALMNGDYPVSVGNRAGDECTLWLRQSAPLPFTLLGIALDAVVGG</sequence>
<dbReference type="Proteomes" id="UP001187221">
    <property type="component" value="Unassembled WGS sequence"/>
</dbReference>
<dbReference type="EMBL" id="BTFW01000001">
    <property type="protein sequence ID" value="GMM61677.1"/>
    <property type="molecule type" value="Genomic_DNA"/>
</dbReference>
<protein>
    <submittedName>
        <fullName evidence="1">Phage protein</fullName>
    </submittedName>
</protein>
<reference evidence="1 2" key="1">
    <citation type="submission" date="2023-06" db="EMBL/GenBank/DDBJ databases">
        <title>Draft genome sequence of Novosphingobium sp. strain IK01.</title>
        <authorList>
            <person name="Hatamoto M."/>
            <person name="Ikarashi T."/>
            <person name="Yamaguchi T."/>
        </authorList>
    </citation>
    <scope>NUCLEOTIDE SEQUENCE [LARGE SCALE GENOMIC DNA]</scope>
    <source>
        <strain evidence="1 2">IK01</strain>
    </source>
</reference>
<gene>
    <name evidence="1" type="ORF">NUTIK01_24540</name>
</gene>
<dbReference type="RefSeq" id="WP_317975338.1">
    <property type="nucleotide sequence ID" value="NZ_BTFW01000001.1"/>
</dbReference>
<name>A0ABQ6PBD0_9SPHN</name>